<evidence type="ECO:0000256" key="1">
    <source>
        <dbReference type="SAM" id="MobiDB-lite"/>
    </source>
</evidence>
<reference evidence="2" key="1">
    <citation type="journal article" date="2023" name="G3 (Bethesda)">
        <title>Whole genome assemblies of Zophobas morio and Tenebrio molitor.</title>
        <authorList>
            <person name="Kaur S."/>
            <person name="Stinson S.A."/>
            <person name="diCenzo G.C."/>
        </authorList>
    </citation>
    <scope>NUCLEOTIDE SEQUENCE</scope>
    <source>
        <strain evidence="2">QUZm001</strain>
    </source>
</reference>
<dbReference type="AlphaFoldDB" id="A0AA38M2S5"/>
<proteinExistence type="predicted"/>
<evidence type="ECO:0000313" key="2">
    <source>
        <dbReference type="EMBL" id="KAJ3640222.1"/>
    </source>
</evidence>
<feature type="region of interest" description="Disordered" evidence="1">
    <location>
        <begin position="59"/>
        <end position="99"/>
    </location>
</feature>
<protein>
    <submittedName>
        <fullName evidence="2">Uncharacterized protein</fullName>
    </submittedName>
</protein>
<sequence>MCCNEVLETEEVLPVLWLGFLFPESVKFQRAVRPSDHRKCLFGSSARLSTDFRIAAPERKTVSPSRVTMPSSRDFQVSRLPPASPEGSRRPGGTTVPDI</sequence>
<organism evidence="2 3">
    <name type="scientific">Zophobas morio</name>
    <dbReference type="NCBI Taxonomy" id="2755281"/>
    <lineage>
        <taxon>Eukaryota</taxon>
        <taxon>Metazoa</taxon>
        <taxon>Ecdysozoa</taxon>
        <taxon>Arthropoda</taxon>
        <taxon>Hexapoda</taxon>
        <taxon>Insecta</taxon>
        <taxon>Pterygota</taxon>
        <taxon>Neoptera</taxon>
        <taxon>Endopterygota</taxon>
        <taxon>Coleoptera</taxon>
        <taxon>Polyphaga</taxon>
        <taxon>Cucujiformia</taxon>
        <taxon>Tenebrionidae</taxon>
        <taxon>Zophobas</taxon>
    </lineage>
</organism>
<accession>A0AA38M2S5</accession>
<evidence type="ECO:0000313" key="3">
    <source>
        <dbReference type="Proteomes" id="UP001168821"/>
    </source>
</evidence>
<feature type="compositionally biased region" description="Polar residues" evidence="1">
    <location>
        <begin position="62"/>
        <end position="75"/>
    </location>
</feature>
<dbReference type="Proteomes" id="UP001168821">
    <property type="component" value="Unassembled WGS sequence"/>
</dbReference>
<keyword evidence="3" id="KW-1185">Reference proteome</keyword>
<comment type="caution">
    <text evidence="2">The sequence shown here is derived from an EMBL/GenBank/DDBJ whole genome shotgun (WGS) entry which is preliminary data.</text>
</comment>
<dbReference type="EMBL" id="JALNTZ010000010">
    <property type="protein sequence ID" value="KAJ3640222.1"/>
    <property type="molecule type" value="Genomic_DNA"/>
</dbReference>
<name>A0AA38M2S5_9CUCU</name>
<gene>
    <name evidence="2" type="ORF">Zmor_003535</name>
</gene>